<evidence type="ECO:0000313" key="10">
    <source>
        <dbReference type="Proteomes" id="UP000325684"/>
    </source>
</evidence>
<dbReference type="InterPro" id="IPR000924">
    <property type="entry name" value="Glu/Gln-tRNA-synth"/>
</dbReference>
<keyword evidence="1 7" id="KW-0436">Ligase</keyword>
<dbReference type="GO" id="GO:0004818">
    <property type="term" value="F:glutamate-tRNA ligase activity"/>
    <property type="evidence" value="ECO:0007669"/>
    <property type="project" value="TreeGrafter"/>
</dbReference>
<organism evidence="9 10">
    <name type="scientific">Microvirga brassicacearum</name>
    <dbReference type="NCBI Taxonomy" id="2580413"/>
    <lineage>
        <taxon>Bacteria</taxon>
        <taxon>Pseudomonadati</taxon>
        <taxon>Pseudomonadota</taxon>
        <taxon>Alphaproteobacteria</taxon>
        <taxon>Hyphomicrobiales</taxon>
        <taxon>Methylobacteriaceae</taxon>
        <taxon>Microvirga</taxon>
    </lineage>
</organism>
<gene>
    <name evidence="9" type="ORF">FEZ63_03570</name>
</gene>
<evidence type="ECO:0000313" key="9">
    <source>
        <dbReference type="EMBL" id="KAB0269195.1"/>
    </source>
</evidence>
<keyword evidence="2" id="KW-0479">Metal-binding</keyword>
<dbReference type="AlphaFoldDB" id="A0A5N3PHT7"/>
<evidence type="ECO:0000256" key="4">
    <source>
        <dbReference type="ARBA" id="ARBA00022833"/>
    </source>
</evidence>
<keyword evidence="4" id="KW-0862">Zinc</keyword>
<dbReference type="RefSeq" id="WP_150942253.1">
    <property type="nucleotide sequence ID" value="NZ_VCMV01000003.1"/>
</dbReference>
<dbReference type="PROSITE" id="PS00178">
    <property type="entry name" value="AA_TRNA_LIGASE_I"/>
    <property type="match status" value="1"/>
</dbReference>
<evidence type="ECO:0000256" key="5">
    <source>
        <dbReference type="ARBA" id="ARBA00022840"/>
    </source>
</evidence>
<proteinExistence type="inferred from homology"/>
<name>A0A5N3PHT7_9HYPH</name>
<comment type="similarity">
    <text evidence="7">Belongs to the class-I aminoacyl-tRNA synthetase family.</text>
</comment>
<evidence type="ECO:0000256" key="3">
    <source>
        <dbReference type="ARBA" id="ARBA00022741"/>
    </source>
</evidence>
<evidence type="ECO:0000259" key="8">
    <source>
        <dbReference type="Pfam" id="PF00749"/>
    </source>
</evidence>
<accession>A0A5N3PHT7</accession>
<keyword evidence="3 7" id="KW-0547">Nucleotide-binding</keyword>
<dbReference type="OrthoDB" id="9807503at2"/>
<dbReference type="InterPro" id="IPR020058">
    <property type="entry name" value="Glu/Gln-tRNA-synth_Ib_cat-dom"/>
</dbReference>
<dbReference type="InterPro" id="IPR014729">
    <property type="entry name" value="Rossmann-like_a/b/a_fold"/>
</dbReference>
<dbReference type="Proteomes" id="UP000325684">
    <property type="component" value="Unassembled WGS sequence"/>
</dbReference>
<dbReference type="Pfam" id="PF00749">
    <property type="entry name" value="tRNA-synt_1c"/>
    <property type="match status" value="1"/>
</dbReference>
<dbReference type="NCBIfam" id="NF004315">
    <property type="entry name" value="PRK05710.1-4"/>
    <property type="match status" value="1"/>
</dbReference>
<keyword evidence="5 7" id="KW-0067">ATP-binding</keyword>
<dbReference type="GO" id="GO:0005524">
    <property type="term" value="F:ATP binding"/>
    <property type="evidence" value="ECO:0007669"/>
    <property type="project" value="UniProtKB-KW"/>
</dbReference>
<evidence type="ECO:0000256" key="2">
    <source>
        <dbReference type="ARBA" id="ARBA00022723"/>
    </source>
</evidence>
<dbReference type="PANTHER" id="PTHR43311:SF1">
    <property type="entry name" value="GLUTAMYL-Q TRNA(ASP) SYNTHETASE"/>
    <property type="match status" value="1"/>
</dbReference>
<reference evidence="9 10" key="1">
    <citation type="journal article" date="2019" name="Microorganisms">
        <title>Genome Insights into the Novel Species Microvirga brassicacearum, a Rapeseed Endophyte with Biotechnological Potential.</title>
        <authorList>
            <person name="Jimenez-Gomez A."/>
            <person name="Saati-Santamaria Z."/>
            <person name="Igual J.M."/>
            <person name="Rivas R."/>
            <person name="Mateos P.F."/>
            <person name="Garcia-Fraile P."/>
        </authorList>
    </citation>
    <scope>NUCLEOTIDE SEQUENCE [LARGE SCALE GENOMIC DNA]</scope>
    <source>
        <strain evidence="9 10">CDVBN77</strain>
    </source>
</reference>
<sequence>MTIPVFRFAPSPNGYLHLGHAYSALLNAKLAERLSGRLLLRIEDIDVTRCREEFVAAIAEDLTWLGLRWEQPVRRQSEHFDNYHAAFGGLRRKGFVYPCFCSRKDLADAVRLRETKTGTQWRRDPDGAPLYPGTCRHRPAGEVAMRLGRSEPHTWRIDMAAALLAAPGALAYTRIDLEGEATLQPIAPARWGDAVVVRREIPTSYHLSVVVDDAVQEITHVVRGQDLEAATDLHVLLQALLALPTPLYHHHALIRDEQGDKLAKSRFSKTLRELREQGISPAEVRRSLGFNRT</sequence>
<protein>
    <submittedName>
        <fullName evidence="9">tRNA glutamyl-Q(34) synthetase GluQRS</fullName>
        <ecNumber evidence="9">6.1.1.-</ecNumber>
    </submittedName>
</protein>
<dbReference type="SUPFAM" id="SSF52374">
    <property type="entry name" value="Nucleotidylyl transferase"/>
    <property type="match status" value="1"/>
</dbReference>
<dbReference type="EMBL" id="VCMV01000003">
    <property type="protein sequence ID" value="KAB0269195.1"/>
    <property type="molecule type" value="Genomic_DNA"/>
</dbReference>
<dbReference type="GO" id="GO:0006424">
    <property type="term" value="P:glutamyl-tRNA aminoacylation"/>
    <property type="evidence" value="ECO:0007669"/>
    <property type="project" value="TreeGrafter"/>
</dbReference>
<dbReference type="PRINTS" id="PR00987">
    <property type="entry name" value="TRNASYNTHGLU"/>
</dbReference>
<dbReference type="InterPro" id="IPR001412">
    <property type="entry name" value="aa-tRNA-synth_I_CS"/>
</dbReference>
<feature type="domain" description="Glutamyl/glutaminyl-tRNA synthetase class Ib catalytic" evidence="8">
    <location>
        <begin position="7"/>
        <end position="283"/>
    </location>
</feature>
<keyword evidence="10" id="KW-1185">Reference proteome</keyword>
<keyword evidence="7" id="KW-0648">Protein biosynthesis</keyword>
<dbReference type="EC" id="6.1.1.-" evidence="9"/>
<comment type="caution">
    <text evidence="9">The sequence shown here is derived from an EMBL/GenBank/DDBJ whole genome shotgun (WGS) entry which is preliminary data.</text>
</comment>
<dbReference type="PANTHER" id="PTHR43311">
    <property type="entry name" value="GLUTAMATE--TRNA LIGASE"/>
    <property type="match status" value="1"/>
</dbReference>
<evidence type="ECO:0000256" key="7">
    <source>
        <dbReference type="RuleBase" id="RU363037"/>
    </source>
</evidence>
<dbReference type="Gene3D" id="3.40.50.620">
    <property type="entry name" value="HUPs"/>
    <property type="match status" value="1"/>
</dbReference>
<dbReference type="GO" id="GO:0005829">
    <property type="term" value="C:cytosol"/>
    <property type="evidence" value="ECO:0007669"/>
    <property type="project" value="TreeGrafter"/>
</dbReference>
<evidence type="ECO:0000256" key="1">
    <source>
        <dbReference type="ARBA" id="ARBA00022598"/>
    </source>
</evidence>
<keyword evidence="6 7" id="KW-0030">Aminoacyl-tRNA synthetase</keyword>
<evidence type="ECO:0000256" key="6">
    <source>
        <dbReference type="ARBA" id="ARBA00023146"/>
    </source>
</evidence>
<dbReference type="InterPro" id="IPR049940">
    <property type="entry name" value="GluQ/Sye"/>
</dbReference>